<keyword evidence="3" id="KW-1003">Cell membrane</keyword>
<dbReference type="Pfam" id="PF00005">
    <property type="entry name" value="ABC_tran"/>
    <property type="match status" value="2"/>
</dbReference>
<dbReference type="PROSITE" id="PS00211">
    <property type="entry name" value="ABC_TRANSPORTER_1"/>
    <property type="match status" value="1"/>
</dbReference>
<keyword evidence="8" id="KW-1278">Translocase</keyword>
<evidence type="ECO:0000256" key="5">
    <source>
        <dbReference type="ARBA" id="ARBA00022737"/>
    </source>
</evidence>
<reference evidence="11 13" key="1">
    <citation type="submission" date="2016-10" db="EMBL/GenBank/DDBJ databases">
        <authorList>
            <person name="Varghese N."/>
            <person name="Submissions S."/>
        </authorList>
    </citation>
    <scope>NUCLEOTIDE SEQUENCE [LARGE SCALE GENOMIC DNA]</scope>
    <source>
        <strain evidence="11 13">GMCC 1.11211</strain>
    </source>
</reference>
<evidence type="ECO:0000313" key="11">
    <source>
        <dbReference type="EMBL" id="SFH25441.1"/>
    </source>
</evidence>
<dbReference type="GO" id="GO:0005524">
    <property type="term" value="F:ATP binding"/>
    <property type="evidence" value="ECO:0007669"/>
    <property type="project" value="UniProtKB-KW"/>
</dbReference>
<dbReference type="InterPro" id="IPR050107">
    <property type="entry name" value="ABC_carbohydrate_import_ATPase"/>
</dbReference>
<feature type="domain" description="ABC transporter" evidence="10">
    <location>
        <begin position="248"/>
        <end position="492"/>
    </location>
</feature>
<name>A0A1I2YLH5_9MICO</name>
<feature type="domain" description="ABC transporter" evidence="10">
    <location>
        <begin position="1"/>
        <end position="235"/>
    </location>
</feature>
<dbReference type="FunFam" id="3.40.50.300:FF:000127">
    <property type="entry name" value="Ribose import ATP-binding protein RbsA"/>
    <property type="match status" value="1"/>
</dbReference>
<dbReference type="InterPro" id="IPR017871">
    <property type="entry name" value="ABC_transporter-like_CS"/>
</dbReference>
<evidence type="ECO:0000256" key="6">
    <source>
        <dbReference type="ARBA" id="ARBA00022741"/>
    </source>
</evidence>
<gene>
    <name evidence="12" type="ORF">E3O11_05610</name>
    <name evidence="11" type="ORF">SAMN05216274_102104</name>
</gene>
<comment type="subcellular location">
    <subcellularLocation>
        <location evidence="1">Cell membrane</location>
        <topology evidence="1">Peripheral membrane protein</topology>
    </subcellularLocation>
</comment>
<dbReference type="SUPFAM" id="SSF52540">
    <property type="entry name" value="P-loop containing nucleoside triphosphate hydrolases"/>
    <property type="match status" value="2"/>
</dbReference>
<reference evidence="12 14" key="2">
    <citation type="submission" date="2019-03" db="EMBL/GenBank/DDBJ databases">
        <title>Genomics of glacier-inhabiting Cryobacterium strains.</title>
        <authorList>
            <person name="Liu Q."/>
            <person name="Xin Y.-H."/>
        </authorList>
    </citation>
    <scope>NUCLEOTIDE SEQUENCE [LARGE SCALE GENOMIC DNA]</scope>
    <source>
        <strain evidence="12 14">Hh34</strain>
    </source>
</reference>
<keyword evidence="2" id="KW-0813">Transport</keyword>
<dbReference type="EMBL" id="FOPW01000002">
    <property type="protein sequence ID" value="SFH25441.1"/>
    <property type="molecule type" value="Genomic_DNA"/>
</dbReference>
<dbReference type="AlphaFoldDB" id="A0A1I2YLH5"/>
<dbReference type="GO" id="GO:0016887">
    <property type="term" value="F:ATP hydrolysis activity"/>
    <property type="evidence" value="ECO:0007669"/>
    <property type="project" value="InterPro"/>
</dbReference>
<keyword evidence="6" id="KW-0547">Nucleotide-binding</keyword>
<accession>A0A1I2YLH5</accession>
<dbReference type="CDD" id="cd03215">
    <property type="entry name" value="ABC_Carb_Monos_II"/>
    <property type="match status" value="1"/>
</dbReference>
<dbReference type="PROSITE" id="PS50893">
    <property type="entry name" value="ABC_TRANSPORTER_2"/>
    <property type="match status" value="2"/>
</dbReference>
<dbReference type="RefSeq" id="WP_092448300.1">
    <property type="nucleotide sequence ID" value="NZ_FOPW01000002.1"/>
</dbReference>
<keyword evidence="4" id="KW-0762">Sugar transport</keyword>
<evidence type="ECO:0000313" key="14">
    <source>
        <dbReference type="Proteomes" id="UP000297963"/>
    </source>
</evidence>
<evidence type="ECO:0000256" key="9">
    <source>
        <dbReference type="ARBA" id="ARBA00023136"/>
    </source>
</evidence>
<proteinExistence type="predicted"/>
<dbReference type="InterPro" id="IPR003439">
    <property type="entry name" value="ABC_transporter-like_ATP-bd"/>
</dbReference>
<dbReference type="GO" id="GO:0005886">
    <property type="term" value="C:plasma membrane"/>
    <property type="evidence" value="ECO:0007669"/>
    <property type="project" value="UniProtKB-SubCell"/>
</dbReference>
<comment type="caution">
    <text evidence="12">The sequence shown here is derived from an EMBL/GenBank/DDBJ whole genome shotgun (WGS) entry which is preliminary data.</text>
</comment>
<dbReference type="EMBL" id="SOFE01000011">
    <property type="protein sequence ID" value="TFB86143.1"/>
    <property type="molecule type" value="Genomic_DNA"/>
</dbReference>
<dbReference type="STRING" id="995038.SAMN05216274_102104"/>
<dbReference type="PANTHER" id="PTHR43790">
    <property type="entry name" value="CARBOHYDRATE TRANSPORT ATP-BINDING PROTEIN MG119-RELATED"/>
    <property type="match status" value="1"/>
</dbReference>
<dbReference type="Gene3D" id="3.40.50.300">
    <property type="entry name" value="P-loop containing nucleotide triphosphate hydrolases"/>
    <property type="match status" value="2"/>
</dbReference>
<dbReference type="CDD" id="cd03216">
    <property type="entry name" value="ABC_Carb_Monos_I"/>
    <property type="match status" value="1"/>
</dbReference>
<dbReference type="InterPro" id="IPR027417">
    <property type="entry name" value="P-loop_NTPase"/>
</dbReference>
<keyword evidence="13" id="KW-1185">Reference proteome</keyword>
<dbReference type="SMART" id="SM00382">
    <property type="entry name" value="AAA"/>
    <property type="match status" value="2"/>
</dbReference>
<evidence type="ECO:0000313" key="13">
    <source>
        <dbReference type="Proteomes" id="UP000199681"/>
    </source>
</evidence>
<evidence type="ECO:0000256" key="1">
    <source>
        <dbReference type="ARBA" id="ARBA00004202"/>
    </source>
</evidence>
<evidence type="ECO:0000256" key="3">
    <source>
        <dbReference type="ARBA" id="ARBA00022475"/>
    </source>
</evidence>
<keyword evidence="9" id="KW-0472">Membrane</keyword>
<keyword evidence="7 12" id="KW-0067">ATP-binding</keyword>
<dbReference type="Proteomes" id="UP000199681">
    <property type="component" value="Unassembled WGS sequence"/>
</dbReference>
<sequence>MRGIVKSFGPVEVLKSVDMDIVAGEVHALAGENGAGKSTLMKVLQGVHPITSGTIEVGGQPVVIRTTADAERAGIGMVFQEFSLIPSMTVAQNIFLNREIRGKAGLVDDRMAEKAAREIFDGLGVKIDPKARVETLGTAYWQLVEIAKALAKNASVLVMDEPTASLAKHEVENLFELIDKLKTRGIAIVYISHRMDEIRRVADRITVLRDGRVVLAAGVAQLTAAEIIEAIIGRRLASDLVYRDRHLLADAPIVLEATDIGSSRVLKSVSLTIRAGEIVGLAGLMGSGRTEFARVVAGMDRPTQGTLSIDGTLVRFSTPMAAQQAGIALIPEDRREQGLVLEHSVSENLALPVLDRVKSGVFLSMTKLRELTNQLVNRFDVKVADPYAPVSLLSGGNQQKVVVAKWINTGPRILVMDEPTSGVDIGTKTEILDIVREFASQGNAVLFISSELPELLAVADRIVVFREGRSDRELDRDDVASEEQLQLIIQGEAA</sequence>
<organism evidence="12 14">
    <name type="scientific">Cryobacterium levicorallinum</name>
    <dbReference type="NCBI Taxonomy" id="995038"/>
    <lineage>
        <taxon>Bacteria</taxon>
        <taxon>Bacillati</taxon>
        <taxon>Actinomycetota</taxon>
        <taxon>Actinomycetes</taxon>
        <taxon>Micrococcales</taxon>
        <taxon>Microbacteriaceae</taxon>
        <taxon>Cryobacterium</taxon>
    </lineage>
</organism>
<keyword evidence="5" id="KW-0677">Repeat</keyword>
<evidence type="ECO:0000256" key="8">
    <source>
        <dbReference type="ARBA" id="ARBA00022967"/>
    </source>
</evidence>
<dbReference type="PANTHER" id="PTHR43790:SF3">
    <property type="entry name" value="D-ALLOSE IMPORT ATP-BINDING PROTEIN ALSA-RELATED"/>
    <property type="match status" value="1"/>
</dbReference>
<evidence type="ECO:0000256" key="7">
    <source>
        <dbReference type="ARBA" id="ARBA00022840"/>
    </source>
</evidence>
<dbReference type="InterPro" id="IPR003593">
    <property type="entry name" value="AAA+_ATPase"/>
</dbReference>
<evidence type="ECO:0000256" key="2">
    <source>
        <dbReference type="ARBA" id="ARBA00022448"/>
    </source>
</evidence>
<evidence type="ECO:0000313" key="12">
    <source>
        <dbReference type="EMBL" id="TFB86143.1"/>
    </source>
</evidence>
<dbReference type="Proteomes" id="UP000297963">
    <property type="component" value="Unassembled WGS sequence"/>
</dbReference>
<evidence type="ECO:0000256" key="4">
    <source>
        <dbReference type="ARBA" id="ARBA00022597"/>
    </source>
</evidence>
<evidence type="ECO:0000259" key="10">
    <source>
        <dbReference type="PROSITE" id="PS50893"/>
    </source>
</evidence>
<protein>
    <submittedName>
        <fullName evidence="11">Ribose transport system ATP-binding protein</fullName>
    </submittedName>
    <submittedName>
        <fullName evidence="12">Sugar ABC transporter ATP-binding protein</fullName>
    </submittedName>
</protein>